<keyword evidence="3" id="KW-0732">Signal</keyword>
<feature type="signal peptide" evidence="3">
    <location>
        <begin position="1"/>
        <end position="22"/>
    </location>
</feature>
<evidence type="ECO:0008006" key="6">
    <source>
        <dbReference type="Google" id="ProtNLM"/>
    </source>
</evidence>
<organism evidence="4 5">
    <name type="scientific">Paraphoma chrysanthemicola</name>
    <dbReference type="NCBI Taxonomy" id="798071"/>
    <lineage>
        <taxon>Eukaryota</taxon>
        <taxon>Fungi</taxon>
        <taxon>Dikarya</taxon>
        <taxon>Ascomycota</taxon>
        <taxon>Pezizomycotina</taxon>
        <taxon>Dothideomycetes</taxon>
        <taxon>Pleosporomycetidae</taxon>
        <taxon>Pleosporales</taxon>
        <taxon>Pleosporineae</taxon>
        <taxon>Phaeosphaeriaceae</taxon>
        <taxon>Paraphoma</taxon>
    </lineage>
</organism>
<name>A0A8K0W274_9PLEO</name>
<keyword evidence="2" id="KW-1133">Transmembrane helix</keyword>
<evidence type="ECO:0000313" key="4">
    <source>
        <dbReference type="EMBL" id="KAH7091506.1"/>
    </source>
</evidence>
<sequence>MAPKTIQMLVSCLAFLATLAQGNTLDALEKRESGLEKRDCDPGATLCGTVGLLQYCARAGYKCCDTMHIAPLAATCCPGGSYAPVGNYCCTNGRNCPNGRSCTGCTPTDGNGGFVGSSQAPVPSASTPPTVTSTRVATVFTYYYFTITYYYYRVYWIYVPSITRSTVTSSTVSTSITVSVYAANSADASSSFSALSATISLPTPASATILPSLPSESPVVSSAVSSPTTTSSARGNASSSASPTPSQFGGGAMRSVDGGSIGSIMMWVALVTIGVASLVMSVVL</sequence>
<protein>
    <recommendedName>
        <fullName evidence="6">GPI anchored serine-threonine rich protein</fullName>
    </recommendedName>
</protein>
<feature type="region of interest" description="Disordered" evidence="1">
    <location>
        <begin position="214"/>
        <end position="250"/>
    </location>
</feature>
<dbReference type="AlphaFoldDB" id="A0A8K0W274"/>
<dbReference type="Proteomes" id="UP000813461">
    <property type="component" value="Unassembled WGS sequence"/>
</dbReference>
<reference evidence="4" key="1">
    <citation type="journal article" date="2021" name="Nat. Commun.">
        <title>Genetic determinants of endophytism in the Arabidopsis root mycobiome.</title>
        <authorList>
            <person name="Mesny F."/>
            <person name="Miyauchi S."/>
            <person name="Thiergart T."/>
            <person name="Pickel B."/>
            <person name="Atanasova L."/>
            <person name="Karlsson M."/>
            <person name="Huettel B."/>
            <person name="Barry K.W."/>
            <person name="Haridas S."/>
            <person name="Chen C."/>
            <person name="Bauer D."/>
            <person name="Andreopoulos W."/>
            <person name="Pangilinan J."/>
            <person name="LaButti K."/>
            <person name="Riley R."/>
            <person name="Lipzen A."/>
            <person name="Clum A."/>
            <person name="Drula E."/>
            <person name="Henrissat B."/>
            <person name="Kohler A."/>
            <person name="Grigoriev I.V."/>
            <person name="Martin F.M."/>
            <person name="Hacquard S."/>
        </authorList>
    </citation>
    <scope>NUCLEOTIDE SEQUENCE</scope>
    <source>
        <strain evidence="4">MPI-SDFR-AT-0120</strain>
    </source>
</reference>
<keyword evidence="5" id="KW-1185">Reference proteome</keyword>
<dbReference type="EMBL" id="JAGMVJ010000004">
    <property type="protein sequence ID" value="KAH7091506.1"/>
    <property type="molecule type" value="Genomic_DNA"/>
</dbReference>
<gene>
    <name evidence="4" type="ORF">FB567DRAFT_275728</name>
</gene>
<accession>A0A8K0W274</accession>
<keyword evidence="2" id="KW-0812">Transmembrane</keyword>
<feature type="chain" id="PRO_5035421653" description="GPI anchored serine-threonine rich protein" evidence="3">
    <location>
        <begin position="23"/>
        <end position="284"/>
    </location>
</feature>
<dbReference type="OrthoDB" id="3798000at2759"/>
<evidence type="ECO:0000256" key="1">
    <source>
        <dbReference type="SAM" id="MobiDB-lite"/>
    </source>
</evidence>
<evidence type="ECO:0000313" key="5">
    <source>
        <dbReference type="Proteomes" id="UP000813461"/>
    </source>
</evidence>
<feature type="transmembrane region" description="Helical" evidence="2">
    <location>
        <begin position="264"/>
        <end position="283"/>
    </location>
</feature>
<feature type="compositionally biased region" description="Low complexity" evidence="1">
    <location>
        <begin position="214"/>
        <end position="242"/>
    </location>
</feature>
<proteinExistence type="predicted"/>
<evidence type="ECO:0000256" key="3">
    <source>
        <dbReference type="SAM" id="SignalP"/>
    </source>
</evidence>
<comment type="caution">
    <text evidence="4">The sequence shown here is derived from an EMBL/GenBank/DDBJ whole genome shotgun (WGS) entry which is preliminary data.</text>
</comment>
<evidence type="ECO:0000256" key="2">
    <source>
        <dbReference type="SAM" id="Phobius"/>
    </source>
</evidence>
<keyword evidence="2" id="KW-0472">Membrane</keyword>